<dbReference type="Gene3D" id="3.40.50.1820">
    <property type="entry name" value="alpha/beta hydrolase"/>
    <property type="match status" value="1"/>
</dbReference>
<evidence type="ECO:0008006" key="4">
    <source>
        <dbReference type="Google" id="ProtNLM"/>
    </source>
</evidence>
<gene>
    <name evidence="2" type="ORF">Ddye_019336</name>
</gene>
<sequence length="224" mass="25148">MIKNMSHVSIGKYVPELAELIHEKNKDPSLYIPLKGILLGNAETSTSEDWSGMVDYAWSHAVVSDETHKIITNNCDFNSNDPWSNDACSDTVASIPQFASVTLALNWNDNPTQVMMKQSSKMMPRIMGGFDPCLDDYAKTFYNRLDVQKALHVSDGIKLRNWSICNGDTDGRVSVLSTRYSLNALGLPITKSRRPWHHEKQVSGWYQEYAGLTFATFRGDGHAK</sequence>
<evidence type="ECO:0000313" key="3">
    <source>
        <dbReference type="Proteomes" id="UP001280121"/>
    </source>
</evidence>
<dbReference type="Gene3D" id="3.40.50.12670">
    <property type="match status" value="1"/>
</dbReference>
<accession>A0AAD9TXT2</accession>
<protein>
    <recommendedName>
        <fullName evidence="4">Serine carboxypeptidase</fullName>
    </recommendedName>
</protein>
<dbReference type="PANTHER" id="PTHR11802:SF15">
    <property type="entry name" value="SERINE CARBOXYPEPTIDASE-LIKE 32"/>
    <property type="match status" value="1"/>
</dbReference>
<dbReference type="GO" id="GO:0005773">
    <property type="term" value="C:vacuole"/>
    <property type="evidence" value="ECO:0007669"/>
    <property type="project" value="TreeGrafter"/>
</dbReference>
<dbReference type="GO" id="GO:0004185">
    <property type="term" value="F:serine-type carboxypeptidase activity"/>
    <property type="evidence" value="ECO:0007669"/>
    <property type="project" value="InterPro"/>
</dbReference>
<reference evidence="2" key="1">
    <citation type="journal article" date="2023" name="Plant J.">
        <title>Genome sequences and population genomics provide insights into the demographic history, inbreeding, and mutation load of two 'living fossil' tree species of Dipteronia.</title>
        <authorList>
            <person name="Feng Y."/>
            <person name="Comes H.P."/>
            <person name="Chen J."/>
            <person name="Zhu S."/>
            <person name="Lu R."/>
            <person name="Zhang X."/>
            <person name="Li P."/>
            <person name="Qiu J."/>
            <person name="Olsen K.M."/>
            <person name="Qiu Y."/>
        </authorList>
    </citation>
    <scope>NUCLEOTIDE SEQUENCE</scope>
    <source>
        <strain evidence="2">KIB01</strain>
    </source>
</reference>
<evidence type="ECO:0000256" key="1">
    <source>
        <dbReference type="ARBA" id="ARBA00009431"/>
    </source>
</evidence>
<keyword evidence="3" id="KW-1185">Reference proteome</keyword>
<proteinExistence type="inferred from homology"/>
<dbReference type="Proteomes" id="UP001280121">
    <property type="component" value="Unassembled WGS sequence"/>
</dbReference>
<dbReference type="Pfam" id="PF00450">
    <property type="entry name" value="Peptidase_S10"/>
    <property type="match status" value="1"/>
</dbReference>
<dbReference type="InterPro" id="IPR001563">
    <property type="entry name" value="Peptidase_S10"/>
</dbReference>
<name>A0AAD9TXT2_9ROSI</name>
<dbReference type="GO" id="GO:0006508">
    <property type="term" value="P:proteolysis"/>
    <property type="evidence" value="ECO:0007669"/>
    <property type="project" value="InterPro"/>
</dbReference>
<evidence type="ECO:0000313" key="2">
    <source>
        <dbReference type="EMBL" id="KAK2644141.1"/>
    </source>
</evidence>
<dbReference type="Gene3D" id="6.10.250.940">
    <property type="match status" value="1"/>
</dbReference>
<dbReference type="EMBL" id="JANJYI010000006">
    <property type="protein sequence ID" value="KAK2644141.1"/>
    <property type="molecule type" value="Genomic_DNA"/>
</dbReference>
<dbReference type="PANTHER" id="PTHR11802">
    <property type="entry name" value="SERINE PROTEASE FAMILY S10 SERINE CARBOXYPEPTIDASE"/>
    <property type="match status" value="1"/>
</dbReference>
<organism evidence="2 3">
    <name type="scientific">Dipteronia dyeriana</name>
    <dbReference type="NCBI Taxonomy" id="168575"/>
    <lineage>
        <taxon>Eukaryota</taxon>
        <taxon>Viridiplantae</taxon>
        <taxon>Streptophyta</taxon>
        <taxon>Embryophyta</taxon>
        <taxon>Tracheophyta</taxon>
        <taxon>Spermatophyta</taxon>
        <taxon>Magnoliopsida</taxon>
        <taxon>eudicotyledons</taxon>
        <taxon>Gunneridae</taxon>
        <taxon>Pentapetalae</taxon>
        <taxon>rosids</taxon>
        <taxon>malvids</taxon>
        <taxon>Sapindales</taxon>
        <taxon>Sapindaceae</taxon>
        <taxon>Hippocastanoideae</taxon>
        <taxon>Acereae</taxon>
        <taxon>Dipteronia</taxon>
    </lineage>
</organism>
<dbReference type="InterPro" id="IPR029058">
    <property type="entry name" value="AB_hydrolase_fold"/>
</dbReference>
<dbReference type="SUPFAM" id="SSF53474">
    <property type="entry name" value="alpha/beta-Hydrolases"/>
    <property type="match status" value="1"/>
</dbReference>
<dbReference type="AlphaFoldDB" id="A0AAD9TXT2"/>
<comment type="caution">
    <text evidence="2">The sequence shown here is derived from an EMBL/GenBank/DDBJ whole genome shotgun (WGS) entry which is preliminary data.</text>
</comment>
<comment type="similarity">
    <text evidence="1">Belongs to the peptidase S10 family.</text>
</comment>